<dbReference type="RefSeq" id="WP_207669216.1">
    <property type="nucleotide sequence ID" value="NZ_SMAL01000011.1"/>
</dbReference>
<dbReference type="InterPro" id="IPR003313">
    <property type="entry name" value="AraC-bd"/>
</dbReference>
<accession>A0A4R3MGW6</accession>
<name>A0A4R3MGW6_9FIRM</name>
<dbReference type="EMBL" id="SMAL01000011">
    <property type="protein sequence ID" value="TCT12890.1"/>
    <property type="molecule type" value="Genomic_DNA"/>
</dbReference>
<evidence type="ECO:0000256" key="1">
    <source>
        <dbReference type="ARBA" id="ARBA00023015"/>
    </source>
</evidence>
<evidence type="ECO:0000256" key="3">
    <source>
        <dbReference type="ARBA" id="ARBA00023163"/>
    </source>
</evidence>
<protein>
    <submittedName>
        <fullName evidence="5">AraC-like protein</fullName>
    </submittedName>
</protein>
<dbReference type="GO" id="GO:0043565">
    <property type="term" value="F:sequence-specific DNA binding"/>
    <property type="evidence" value="ECO:0007669"/>
    <property type="project" value="InterPro"/>
</dbReference>
<keyword evidence="2" id="KW-0238">DNA-binding</keyword>
<dbReference type="Proteomes" id="UP000294902">
    <property type="component" value="Unassembled WGS sequence"/>
</dbReference>
<dbReference type="GO" id="GO:0003700">
    <property type="term" value="F:DNA-binding transcription factor activity"/>
    <property type="evidence" value="ECO:0007669"/>
    <property type="project" value="InterPro"/>
</dbReference>
<comment type="caution">
    <text evidence="5">The sequence shown here is derived from an EMBL/GenBank/DDBJ whole genome shotgun (WGS) entry which is preliminary data.</text>
</comment>
<dbReference type="SUPFAM" id="SSF51215">
    <property type="entry name" value="Regulatory protein AraC"/>
    <property type="match status" value="1"/>
</dbReference>
<feature type="domain" description="HTH araC/xylS-type" evidence="4">
    <location>
        <begin position="180"/>
        <end position="278"/>
    </location>
</feature>
<dbReference type="SUPFAM" id="SSF46689">
    <property type="entry name" value="Homeodomain-like"/>
    <property type="match status" value="2"/>
</dbReference>
<reference evidence="5 6" key="1">
    <citation type="submission" date="2019-03" db="EMBL/GenBank/DDBJ databases">
        <title>Genomic Encyclopedia of Type Strains, Phase IV (KMG-IV): sequencing the most valuable type-strain genomes for metagenomic binning, comparative biology and taxonomic classification.</title>
        <authorList>
            <person name="Goeker M."/>
        </authorList>
    </citation>
    <scope>NUCLEOTIDE SEQUENCE [LARGE SCALE GENOMIC DNA]</scope>
    <source>
        <strain evidence="5 6">DSM 24629</strain>
    </source>
</reference>
<sequence>MDEVFSYNKEEDNFYISYKKSLGSNMAKHHFHSTYEMFFLSSGERQFFVKDRTINIKEGSLLIINPNILHKTMNGEAPQYERVIVNFHNNFLYNEKCNYQQQLCQLFKNDYIVIDFPHHHRIYIKEILDKIISEAKHKHTGFQLQIKSLVLQLLIFSCRFIEETQIQPLQYISSVHERVSEIVKYINSNYSKNLTLQYIADNFYISSYYLSRVFKEVTGFTFVQYLNLVRVKEAKKLLEETNLKVYTIAKKTGFGSVTHFGRVFKEITEHTPLYYRKTKKY</sequence>
<dbReference type="Pfam" id="PF12833">
    <property type="entry name" value="HTH_18"/>
    <property type="match status" value="1"/>
</dbReference>
<dbReference type="Gene3D" id="2.60.120.10">
    <property type="entry name" value="Jelly Rolls"/>
    <property type="match status" value="1"/>
</dbReference>
<keyword evidence="1" id="KW-0805">Transcription regulation</keyword>
<dbReference type="Gene3D" id="1.10.10.60">
    <property type="entry name" value="Homeodomain-like"/>
    <property type="match status" value="2"/>
</dbReference>
<evidence type="ECO:0000256" key="2">
    <source>
        <dbReference type="ARBA" id="ARBA00023125"/>
    </source>
</evidence>
<dbReference type="SMART" id="SM00342">
    <property type="entry name" value="HTH_ARAC"/>
    <property type="match status" value="1"/>
</dbReference>
<keyword evidence="3" id="KW-0804">Transcription</keyword>
<proteinExistence type="predicted"/>
<evidence type="ECO:0000313" key="6">
    <source>
        <dbReference type="Proteomes" id="UP000294902"/>
    </source>
</evidence>
<keyword evidence="6" id="KW-1185">Reference proteome</keyword>
<gene>
    <name evidence="5" type="ORF">EDC18_11161</name>
</gene>
<dbReference type="PANTHER" id="PTHR43280">
    <property type="entry name" value="ARAC-FAMILY TRANSCRIPTIONAL REGULATOR"/>
    <property type="match status" value="1"/>
</dbReference>
<organism evidence="5 6">
    <name type="scientific">Natranaerovirga pectinivora</name>
    <dbReference type="NCBI Taxonomy" id="682400"/>
    <lineage>
        <taxon>Bacteria</taxon>
        <taxon>Bacillati</taxon>
        <taxon>Bacillota</taxon>
        <taxon>Clostridia</taxon>
        <taxon>Lachnospirales</taxon>
        <taxon>Natranaerovirgaceae</taxon>
        <taxon>Natranaerovirga</taxon>
    </lineage>
</organism>
<dbReference type="PROSITE" id="PS01124">
    <property type="entry name" value="HTH_ARAC_FAMILY_2"/>
    <property type="match status" value="1"/>
</dbReference>
<dbReference type="Pfam" id="PF02311">
    <property type="entry name" value="AraC_binding"/>
    <property type="match status" value="1"/>
</dbReference>
<dbReference type="PANTHER" id="PTHR43280:SF28">
    <property type="entry name" value="HTH-TYPE TRANSCRIPTIONAL ACTIVATOR RHAS"/>
    <property type="match status" value="1"/>
</dbReference>
<dbReference type="InterPro" id="IPR037923">
    <property type="entry name" value="HTH-like"/>
</dbReference>
<dbReference type="InterPro" id="IPR014710">
    <property type="entry name" value="RmlC-like_jellyroll"/>
</dbReference>
<evidence type="ECO:0000259" key="4">
    <source>
        <dbReference type="PROSITE" id="PS01124"/>
    </source>
</evidence>
<evidence type="ECO:0000313" key="5">
    <source>
        <dbReference type="EMBL" id="TCT12890.1"/>
    </source>
</evidence>
<dbReference type="InterPro" id="IPR009057">
    <property type="entry name" value="Homeodomain-like_sf"/>
</dbReference>
<dbReference type="InterPro" id="IPR018060">
    <property type="entry name" value="HTH_AraC"/>
</dbReference>
<dbReference type="AlphaFoldDB" id="A0A4R3MGW6"/>